<dbReference type="PRINTS" id="PR00463">
    <property type="entry name" value="EP450I"/>
</dbReference>
<keyword evidence="3 7" id="KW-0479">Metal-binding</keyword>
<evidence type="ECO:0000256" key="2">
    <source>
        <dbReference type="ARBA" id="ARBA00022617"/>
    </source>
</evidence>
<protein>
    <submittedName>
        <fullName evidence="11">Epi-6-deoxocathasterone 23-monooxygenase</fullName>
    </submittedName>
</protein>
<keyword evidence="5 7" id="KW-0408">Iron</keyword>
<reference evidence="11" key="1">
    <citation type="submission" date="2020-06" db="EMBL/GenBank/DDBJ databases">
        <authorList>
            <consortium name="Plant Systems Biology data submission"/>
        </authorList>
    </citation>
    <scope>NUCLEOTIDE SEQUENCE</scope>
    <source>
        <strain evidence="11">D6</strain>
    </source>
</reference>
<evidence type="ECO:0000256" key="9">
    <source>
        <dbReference type="SAM" id="MobiDB-lite"/>
    </source>
</evidence>
<comment type="caution">
    <text evidence="11">The sequence shown here is derived from an EMBL/GenBank/DDBJ whole genome shotgun (WGS) entry which is preliminary data.</text>
</comment>
<dbReference type="InterPro" id="IPR017972">
    <property type="entry name" value="Cyt_P450_CS"/>
</dbReference>
<feature type="compositionally biased region" description="Polar residues" evidence="9">
    <location>
        <begin position="35"/>
        <end position="56"/>
    </location>
</feature>
<dbReference type="AlphaFoldDB" id="A0A9N8E0S8"/>
<dbReference type="PANTHER" id="PTHR24286">
    <property type="entry name" value="CYTOCHROME P450 26"/>
    <property type="match status" value="1"/>
</dbReference>
<keyword evidence="2 7" id="KW-0349">Heme</keyword>
<dbReference type="Gene3D" id="1.10.630.10">
    <property type="entry name" value="Cytochrome P450"/>
    <property type="match status" value="1"/>
</dbReference>
<evidence type="ECO:0000313" key="12">
    <source>
        <dbReference type="Proteomes" id="UP001153069"/>
    </source>
</evidence>
<evidence type="ECO:0000256" key="10">
    <source>
        <dbReference type="SAM" id="SignalP"/>
    </source>
</evidence>
<dbReference type="GO" id="GO:0005506">
    <property type="term" value="F:iron ion binding"/>
    <property type="evidence" value="ECO:0007669"/>
    <property type="project" value="InterPro"/>
</dbReference>
<organism evidence="11 12">
    <name type="scientific">Seminavis robusta</name>
    <dbReference type="NCBI Taxonomy" id="568900"/>
    <lineage>
        <taxon>Eukaryota</taxon>
        <taxon>Sar</taxon>
        <taxon>Stramenopiles</taxon>
        <taxon>Ochrophyta</taxon>
        <taxon>Bacillariophyta</taxon>
        <taxon>Bacillariophyceae</taxon>
        <taxon>Bacillariophycidae</taxon>
        <taxon>Naviculales</taxon>
        <taxon>Naviculaceae</taxon>
        <taxon>Seminavis</taxon>
    </lineage>
</organism>
<feature type="region of interest" description="Disordered" evidence="9">
    <location>
        <begin position="32"/>
        <end position="60"/>
    </location>
</feature>
<evidence type="ECO:0000256" key="8">
    <source>
        <dbReference type="RuleBase" id="RU000461"/>
    </source>
</evidence>
<dbReference type="SUPFAM" id="SSF48264">
    <property type="entry name" value="Cytochrome P450"/>
    <property type="match status" value="1"/>
</dbReference>
<evidence type="ECO:0000256" key="5">
    <source>
        <dbReference type="ARBA" id="ARBA00023004"/>
    </source>
</evidence>
<dbReference type="Pfam" id="PF00067">
    <property type="entry name" value="p450"/>
    <property type="match status" value="1"/>
</dbReference>
<dbReference type="PANTHER" id="PTHR24286:SF384">
    <property type="entry name" value="P450, PUTATIVE (EUROFUNG)-RELATED"/>
    <property type="match status" value="1"/>
</dbReference>
<dbReference type="GO" id="GO:0016705">
    <property type="term" value="F:oxidoreductase activity, acting on paired donors, with incorporation or reduction of molecular oxygen"/>
    <property type="evidence" value="ECO:0007669"/>
    <property type="project" value="InterPro"/>
</dbReference>
<evidence type="ECO:0000256" key="4">
    <source>
        <dbReference type="ARBA" id="ARBA00023002"/>
    </source>
</evidence>
<dbReference type="InterPro" id="IPR002401">
    <property type="entry name" value="Cyt_P450_E_grp-I"/>
</dbReference>
<name>A0A9N8E0S8_9STRA</name>
<evidence type="ECO:0000313" key="11">
    <source>
        <dbReference type="EMBL" id="CAB9512403.1"/>
    </source>
</evidence>
<dbReference type="GO" id="GO:0016125">
    <property type="term" value="P:sterol metabolic process"/>
    <property type="evidence" value="ECO:0007669"/>
    <property type="project" value="TreeGrafter"/>
</dbReference>
<evidence type="ECO:0000256" key="1">
    <source>
        <dbReference type="ARBA" id="ARBA00010617"/>
    </source>
</evidence>
<keyword evidence="4 8" id="KW-0560">Oxidoreductase</keyword>
<dbReference type="PROSITE" id="PS00086">
    <property type="entry name" value="CYTOCHROME_P450"/>
    <property type="match status" value="1"/>
</dbReference>
<dbReference type="GO" id="GO:0020037">
    <property type="term" value="F:heme binding"/>
    <property type="evidence" value="ECO:0007669"/>
    <property type="project" value="InterPro"/>
</dbReference>
<dbReference type="Proteomes" id="UP001153069">
    <property type="component" value="Unassembled WGS sequence"/>
</dbReference>
<dbReference type="InterPro" id="IPR001128">
    <property type="entry name" value="Cyt_P450"/>
</dbReference>
<dbReference type="EMBL" id="CAICTM010000534">
    <property type="protein sequence ID" value="CAB9512403.1"/>
    <property type="molecule type" value="Genomic_DNA"/>
</dbReference>
<proteinExistence type="inferred from homology"/>
<keyword evidence="12" id="KW-1185">Reference proteome</keyword>
<keyword evidence="6 8" id="KW-0503">Monooxygenase</keyword>
<evidence type="ECO:0000256" key="6">
    <source>
        <dbReference type="ARBA" id="ARBA00023033"/>
    </source>
</evidence>
<evidence type="ECO:0000256" key="3">
    <source>
        <dbReference type="ARBA" id="ARBA00022723"/>
    </source>
</evidence>
<sequence>MYGLICSFALLWATPAHCFVLPLSRHDVQLPGETSPLSSNRFASVTSEDNDANTSPMRLPPGRRTPRFISFLFDDSLRLLNPKTMGSYQTRRTNQYGDIFKTNIFGKPTVFVTSEETLTLMGKEEGRTRSTKGTEAFFPPHHQSLFGPNSLLVQSGEAHDQLRRLIQPSLSLNLMTTVYEPIIDQAMDEFLNTLSTVEKTIDEDGHFELVPHLRSFFISIALQILLGKSSKVPPGLAEDLTTWSKGLLAAPLTFIPWSTAAKAMRARERIVATMTPLMEQARASKGDDSLLGRLVSTVDEETGKQLSDQEIMDNVLTLVFAGSDASAATSMWLTLSLHPQLKETLKKGPQEVERFVDLVLQAYPPAPFSMRLTKQQLTIRDYDIPAGWLVVYGFAGALASKHDKNTCWDTFASEASGEKDAVVSGSAAFGTGPRMCPGRYLAALELKTMCGKLVEKYDWKLREDQNLKQSYTPGFFPRDGLQIRFG</sequence>
<feature type="binding site" description="axial binding residue" evidence="7">
    <location>
        <position position="436"/>
    </location>
    <ligand>
        <name>heme</name>
        <dbReference type="ChEBI" id="CHEBI:30413"/>
    </ligand>
    <ligandPart>
        <name>Fe</name>
        <dbReference type="ChEBI" id="CHEBI:18248"/>
    </ligandPart>
</feature>
<comment type="similarity">
    <text evidence="1 8">Belongs to the cytochrome P450 family.</text>
</comment>
<evidence type="ECO:0000256" key="7">
    <source>
        <dbReference type="PIRSR" id="PIRSR602401-1"/>
    </source>
</evidence>
<feature type="signal peptide" evidence="10">
    <location>
        <begin position="1"/>
        <end position="18"/>
    </location>
</feature>
<gene>
    <name evidence="11" type="ORF">SEMRO_535_G161870.1</name>
</gene>
<dbReference type="OrthoDB" id="40050at2759"/>
<comment type="cofactor">
    <cofactor evidence="7">
        <name>heme</name>
        <dbReference type="ChEBI" id="CHEBI:30413"/>
    </cofactor>
</comment>
<accession>A0A9N8E0S8</accession>
<dbReference type="GO" id="GO:0004497">
    <property type="term" value="F:monooxygenase activity"/>
    <property type="evidence" value="ECO:0007669"/>
    <property type="project" value="UniProtKB-KW"/>
</dbReference>
<keyword evidence="10" id="KW-0732">Signal</keyword>
<feature type="chain" id="PRO_5040400413" evidence="10">
    <location>
        <begin position="19"/>
        <end position="486"/>
    </location>
</feature>
<dbReference type="InterPro" id="IPR036396">
    <property type="entry name" value="Cyt_P450_sf"/>
</dbReference>